<name>A0ABP0FAI9_CLALP</name>
<gene>
    <name evidence="3" type="ORF">CVLEPA_LOCUS5372</name>
</gene>
<comment type="caution">
    <text evidence="3">The sequence shown here is derived from an EMBL/GenBank/DDBJ whole genome shotgun (WGS) entry which is preliminary data.</text>
</comment>
<feature type="domain" description="G-patch" evidence="2">
    <location>
        <begin position="37"/>
        <end position="83"/>
    </location>
</feature>
<keyword evidence="4" id="KW-1185">Reference proteome</keyword>
<feature type="region of interest" description="Disordered" evidence="1">
    <location>
        <begin position="161"/>
        <end position="214"/>
    </location>
</feature>
<organism evidence="3 4">
    <name type="scientific">Clavelina lepadiformis</name>
    <name type="common">Light-bulb sea squirt</name>
    <name type="synonym">Ascidia lepadiformis</name>
    <dbReference type="NCBI Taxonomy" id="159417"/>
    <lineage>
        <taxon>Eukaryota</taxon>
        <taxon>Metazoa</taxon>
        <taxon>Chordata</taxon>
        <taxon>Tunicata</taxon>
        <taxon>Ascidiacea</taxon>
        <taxon>Aplousobranchia</taxon>
        <taxon>Clavelinidae</taxon>
        <taxon>Clavelina</taxon>
    </lineage>
</organism>
<feature type="compositionally biased region" description="Polar residues" evidence="1">
    <location>
        <begin position="162"/>
        <end position="173"/>
    </location>
</feature>
<feature type="compositionally biased region" description="Basic residues" evidence="1">
    <location>
        <begin position="301"/>
        <end position="310"/>
    </location>
</feature>
<protein>
    <recommendedName>
        <fullName evidence="2">G-patch domain-containing protein</fullName>
    </recommendedName>
</protein>
<dbReference type="EMBL" id="CAWYQH010000024">
    <property type="protein sequence ID" value="CAK8675838.1"/>
    <property type="molecule type" value="Genomic_DNA"/>
</dbReference>
<sequence>MSVAGQIIKLQIKMLAESRSKQKWSCDPRNTTWAKDDSRFGVKMLEKMGWEKGKGLGANEDGKVNPVKVAYKSDNLGLGCSIAYDKNWVAHQDNFASLLSELNRNVTPDSPSAKEPAEAVSVSNLEEKSKVQKRVHYKKFTKGKDLSTYKAADMAAIFGSGVSHSEPVTPQTLSEAEESNSSAESCPEVPCNSLKPKLKKKKRSHYTQESESGKTVKSQYSVQEYFKMRMEKISAEKLANKQNASIVVSEESPAGDVSNNITKKKKKRKKSQQIDIEESPVLNVENAMLQSVGNVDEMQSKRKKKRKVKNIKLDTNDNYLTSTKNDKQNGLKDTSDCPPKKKKKKDKNFIKDNIAEVNKTLVDVKA</sequence>
<dbReference type="SMART" id="SM00443">
    <property type="entry name" value="G_patch"/>
    <property type="match status" value="1"/>
</dbReference>
<reference evidence="3 4" key="1">
    <citation type="submission" date="2024-02" db="EMBL/GenBank/DDBJ databases">
        <authorList>
            <person name="Daric V."/>
            <person name="Darras S."/>
        </authorList>
    </citation>
    <scope>NUCLEOTIDE SEQUENCE [LARGE SCALE GENOMIC DNA]</scope>
</reference>
<feature type="region of interest" description="Disordered" evidence="1">
    <location>
        <begin position="250"/>
        <end position="279"/>
    </location>
</feature>
<proteinExistence type="predicted"/>
<dbReference type="PROSITE" id="PS50174">
    <property type="entry name" value="G_PATCH"/>
    <property type="match status" value="1"/>
</dbReference>
<dbReference type="InterPro" id="IPR000467">
    <property type="entry name" value="G_patch_dom"/>
</dbReference>
<evidence type="ECO:0000259" key="2">
    <source>
        <dbReference type="PROSITE" id="PS50174"/>
    </source>
</evidence>
<accession>A0ABP0FAI9</accession>
<dbReference type="Proteomes" id="UP001642483">
    <property type="component" value="Unassembled WGS sequence"/>
</dbReference>
<dbReference type="PANTHER" id="PTHR23149">
    <property type="entry name" value="G PATCH DOMAIN CONTAINING PROTEIN"/>
    <property type="match status" value="1"/>
</dbReference>
<evidence type="ECO:0000256" key="1">
    <source>
        <dbReference type="SAM" id="MobiDB-lite"/>
    </source>
</evidence>
<dbReference type="InterPro" id="IPR050656">
    <property type="entry name" value="PINX1"/>
</dbReference>
<feature type="compositionally biased region" description="Basic residues" evidence="1">
    <location>
        <begin position="196"/>
        <end position="205"/>
    </location>
</feature>
<dbReference type="PANTHER" id="PTHR23149:SF27">
    <property type="entry name" value="PIN2_TERF1-INTERACTING TELOMERASE INHIBITOR 1"/>
    <property type="match status" value="1"/>
</dbReference>
<feature type="region of interest" description="Disordered" evidence="1">
    <location>
        <begin position="293"/>
        <end position="348"/>
    </location>
</feature>
<feature type="region of interest" description="Disordered" evidence="1">
    <location>
        <begin position="106"/>
        <end position="125"/>
    </location>
</feature>
<evidence type="ECO:0000313" key="3">
    <source>
        <dbReference type="EMBL" id="CAK8675838.1"/>
    </source>
</evidence>
<feature type="compositionally biased region" description="Basic residues" evidence="1">
    <location>
        <begin position="262"/>
        <end position="271"/>
    </location>
</feature>
<dbReference type="Pfam" id="PF01585">
    <property type="entry name" value="G-patch"/>
    <property type="match status" value="1"/>
</dbReference>
<evidence type="ECO:0000313" key="4">
    <source>
        <dbReference type="Proteomes" id="UP001642483"/>
    </source>
</evidence>
<feature type="compositionally biased region" description="Basic and acidic residues" evidence="1">
    <location>
        <begin position="324"/>
        <end position="339"/>
    </location>
</feature>